<comment type="caution">
    <text evidence="2">The sequence shown here is derived from an EMBL/GenBank/DDBJ whole genome shotgun (WGS) entry which is preliminary data.</text>
</comment>
<dbReference type="NCBIfam" id="NF011481">
    <property type="entry name" value="PRK14890.1"/>
    <property type="match status" value="1"/>
</dbReference>
<protein>
    <submittedName>
        <fullName evidence="2">DUF1610 domain-containing protein</fullName>
    </submittedName>
</protein>
<evidence type="ECO:0000313" key="2">
    <source>
        <dbReference type="EMBL" id="RQD82843.1"/>
    </source>
</evidence>
<dbReference type="AlphaFoldDB" id="A0A3R7VSY4"/>
<dbReference type="PANTHER" id="PTHR40733">
    <property type="entry name" value="ZINC-RIBBON RNA-BINDING PROTEIN INVOLVED IN TRANSLATION-RELATED"/>
    <property type="match status" value="1"/>
</dbReference>
<feature type="domain" description="Small zinc finger protein HVO-2753-like zinc-binding pocket" evidence="1">
    <location>
        <begin position="9"/>
        <end position="51"/>
    </location>
</feature>
<dbReference type="Proteomes" id="UP000284763">
    <property type="component" value="Unassembled WGS sequence"/>
</dbReference>
<dbReference type="InterPro" id="IPR011668">
    <property type="entry name" value="HVO_2753-like_ZBP"/>
</dbReference>
<dbReference type="PANTHER" id="PTHR40733:SF1">
    <property type="entry name" value="SMALL ZINC FINGER PROTEIN HVO-2753-LIKE ZINC-BINDING POCKET DOMAIN-CONTAINING PROTEIN"/>
    <property type="match status" value="1"/>
</dbReference>
<proteinExistence type="predicted"/>
<dbReference type="EMBL" id="QZAB01000423">
    <property type="protein sequence ID" value="RQD82843.1"/>
    <property type="molecule type" value="Genomic_DNA"/>
</dbReference>
<sequence length="56" mass="6118">MAKAQVKHCTSCAVTLADNGFVRFPCPNCGAELGRCVDCRQQSNVYYCPSCNFRGP</sequence>
<dbReference type="InterPro" id="IPR049683">
    <property type="entry name" value="HVO_2753-like_euryarch"/>
</dbReference>
<reference evidence="2 3" key="1">
    <citation type="submission" date="2018-08" db="EMBL/GenBank/DDBJ databases">
        <title>The metabolism and importance of syntrophic acetate oxidation coupled to methane or sulfide production in haloalkaline environments.</title>
        <authorList>
            <person name="Timmers P.H.A."/>
            <person name="Vavourakis C.D."/>
            <person name="Sorokin D.Y."/>
            <person name="Sinninghe Damste J.S."/>
            <person name="Muyzer G."/>
            <person name="Stams A.J.M."/>
            <person name="Plugge C.M."/>
        </authorList>
    </citation>
    <scope>NUCLEOTIDE SEQUENCE [LARGE SCALE GENOMIC DNA]</scope>
    <source>
        <strain evidence="2">MSAO_Arc3</strain>
    </source>
</reference>
<dbReference type="Pfam" id="PF07754">
    <property type="entry name" value="HVO_2753_ZBP"/>
    <property type="match status" value="1"/>
</dbReference>
<evidence type="ECO:0000313" key="3">
    <source>
        <dbReference type="Proteomes" id="UP000284763"/>
    </source>
</evidence>
<organism evidence="2 3">
    <name type="scientific">Methanosalsum natronophilum</name>
    <dbReference type="NCBI Taxonomy" id="768733"/>
    <lineage>
        <taxon>Archaea</taxon>
        <taxon>Methanobacteriati</taxon>
        <taxon>Methanobacteriota</taxon>
        <taxon>Stenosarchaea group</taxon>
        <taxon>Methanomicrobia</taxon>
        <taxon>Methanosarcinales</taxon>
        <taxon>Methanosarcinaceae</taxon>
        <taxon>Methanosalsum</taxon>
    </lineage>
</organism>
<dbReference type="NCBIfam" id="NF041909">
    <property type="entry name" value="HVO_2753"/>
    <property type="match status" value="1"/>
</dbReference>
<gene>
    <name evidence="2" type="ORF">D5R95_06760</name>
</gene>
<dbReference type="RefSeq" id="WP_259133271.1">
    <property type="nucleotide sequence ID" value="NZ_JANUCS010000001.1"/>
</dbReference>
<accession>A0A3R7VSY4</accession>
<evidence type="ECO:0000259" key="1">
    <source>
        <dbReference type="Pfam" id="PF07754"/>
    </source>
</evidence>
<name>A0A3R7VSY4_9EURY</name>
<dbReference type="InterPro" id="IPR044720">
    <property type="entry name" value="HVO_2753-like"/>
</dbReference>